<dbReference type="Gene3D" id="1.10.10.10">
    <property type="entry name" value="Winged helix-like DNA-binding domain superfamily/Winged helix DNA-binding domain"/>
    <property type="match status" value="1"/>
</dbReference>
<keyword evidence="3 6" id="KW-0731">Sigma factor</keyword>
<dbReference type="InterPro" id="IPR013249">
    <property type="entry name" value="RNA_pol_sigma70_r4_t2"/>
</dbReference>
<feature type="domain" description="RNA polymerase sigma factor 70 region 4 type 2" evidence="8">
    <location>
        <begin position="142"/>
        <end position="194"/>
    </location>
</feature>
<evidence type="ECO:0000259" key="8">
    <source>
        <dbReference type="Pfam" id="PF08281"/>
    </source>
</evidence>
<dbReference type="NCBIfam" id="TIGR02937">
    <property type="entry name" value="sigma70-ECF"/>
    <property type="match status" value="1"/>
</dbReference>
<dbReference type="InterPro" id="IPR014284">
    <property type="entry name" value="RNA_pol_sigma-70_dom"/>
</dbReference>
<dbReference type="Gene3D" id="1.10.1740.10">
    <property type="match status" value="1"/>
</dbReference>
<dbReference type="NCBIfam" id="NF008888">
    <property type="entry name" value="PRK11922.1"/>
    <property type="match status" value="1"/>
</dbReference>
<protein>
    <recommendedName>
        <fullName evidence="6">RNA polymerase sigma factor</fullName>
    </recommendedName>
</protein>
<reference evidence="10" key="1">
    <citation type="submission" date="2017-11" db="EMBL/GenBank/DDBJ databases">
        <title>The complete genome sequence of Sphingopyxis pomeranensis sp. nov. strain WS5A3p.</title>
        <authorList>
            <person name="Kaminski M.A."/>
        </authorList>
    </citation>
    <scope>NUCLEOTIDE SEQUENCE [LARGE SCALE GENOMIC DNA]</scope>
    <source>
        <strain evidence="10">WS5A3p</strain>
    </source>
</reference>
<dbReference type="InterPro" id="IPR000838">
    <property type="entry name" value="RNA_pol_sigma70_ECF_CS"/>
</dbReference>
<keyword evidence="10" id="KW-1185">Reference proteome</keyword>
<dbReference type="InterPro" id="IPR013324">
    <property type="entry name" value="RNA_pol_sigma_r3/r4-like"/>
</dbReference>
<evidence type="ECO:0000313" key="9">
    <source>
        <dbReference type="EMBL" id="PQM27661.1"/>
    </source>
</evidence>
<dbReference type="GO" id="GO:0003677">
    <property type="term" value="F:DNA binding"/>
    <property type="evidence" value="ECO:0007669"/>
    <property type="project" value="UniProtKB-KW"/>
</dbReference>
<dbReference type="SUPFAM" id="SSF88946">
    <property type="entry name" value="Sigma2 domain of RNA polymerase sigma factors"/>
    <property type="match status" value="1"/>
</dbReference>
<evidence type="ECO:0000256" key="1">
    <source>
        <dbReference type="ARBA" id="ARBA00010641"/>
    </source>
</evidence>
<dbReference type="InterPro" id="IPR013325">
    <property type="entry name" value="RNA_pol_sigma_r2"/>
</dbReference>
<organism evidence="9 10">
    <name type="scientific">Sphingopyxis lindanitolerans</name>
    <dbReference type="NCBI Taxonomy" id="2054227"/>
    <lineage>
        <taxon>Bacteria</taxon>
        <taxon>Pseudomonadati</taxon>
        <taxon>Pseudomonadota</taxon>
        <taxon>Alphaproteobacteria</taxon>
        <taxon>Sphingomonadales</taxon>
        <taxon>Sphingomonadaceae</taxon>
        <taxon>Sphingopyxis</taxon>
    </lineage>
</organism>
<sequence>MPDSPMMAARDFEGMADAGLVEQVRRGEPLAFCAVMRRYNQPLFRVARAIMADDAEAEDVVQESYARAFAAIGGFRGEAGLGTWLTRIVINESRGRLRRRRPQVDLDQVERTQEAGALILGFPGGKVVDDPEVDAARAEVRRLLERAVDELREPFRLVFILRDIEDRSVDEVAGLLDIRAETVRTRLHRARRQLRAALDATLADALRGSFPFLGPRCDRLVETVMRRLRAERGWPDPDVA</sequence>
<dbReference type="OrthoDB" id="9803470at2"/>
<dbReference type="InterPro" id="IPR036388">
    <property type="entry name" value="WH-like_DNA-bd_sf"/>
</dbReference>
<keyword evidence="5 6" id="KW-0804">Transcription</keyword>
<evidence type="ECO:0000313" key="10">
    <source>
        <dbReference type="Proteomes" id="UP000238954"/>
    </source>
</evidence>
<dbReference type="RefSeq" id="WP_105997922.1">
    <property type="nucleotide sequence ID" value="NZ_CM009578.1"/>
</dbReference>
<comment type="caution">
    <text evidence="9">The sequence shown here is derived from an EMBL/GenBank/DDBJ whole genome shotgun (WGS) entry which is preliminary data.</text>
</comment>
<gene>
    <name evidence="9" type="ORF">CVO77_03565</name>
</gene>
<evidence type="ECO:0000256" key="6">
    <source>
        <dbReference type="RuleBase" id="RU000716"/>
    </source>
</evidence>
<keyword evidence="2 6" id="KW-0805">Transcription regulation</keyword>
<dbReference type="SUPFAM" id="SSF88659">
    <property type="entry name" value="Sigma3 and sigma4 domains of RNA polymerase sigma factors"/>
    <property type="match status" value="1"/>
</dbReference>
<comment type="similarity">
    <text evidence="1 6">Belongs to the sigma-70 factor family. ECF subfamily.</text>
</comment>
<dbReference type="GO" id="GO:0006352">
    <property type="term" value="P:DNA-templated transcription initiation"/>
    <property type="evidence" value="ECO:0007669"/>
    <property type="project" value="InterPro"/>
</dbReference>
<evidence type="ECO:0000256" key="3">
    <source>
        <dbReference type="ARBA" id="ARBA00023082"/>
    </source>
</evidence>
<dbReference type="PANTHER" id="PTHR43133:SF51">
    <property type="entry name" value="RNA POLYMERASE SIGMA FACTOR"/>
    <property type="match status" value="1"/>
</dbReference>
<name>A0A2S8B5H5_9SPHN</name>
<feature type="domain" description="RNA polymerase sigma-70 region 2" evidence="7">
    <location>
        <begin position="36"/>
        <end position="101"/>
    </location>
</feature>
<keyword evidence="4 6" id="KW-0238">DNA-binding</keyword>
<dbReference type="PROSITE" id="PS01063">
    <property type="entry name" value="SIGMA70_ECF"/>
    <property type="match status" value="1"/>
</dbReference>
<dbReference type="InterPro" id="IPR039425">
    <property type="entry name" value="RNA_pol_sigma-70-like"/>
</dbReference>
<evidence type="ECO:0000259" key="7">
    <source>
        <dbReference type="Pfam" id="PF04542"/>
    </source>
</evidence>
<dbReference type="PANTHER" id="PTHR43133">
    <property type="entry name" value="RNA POLYMERASE ECF-TYPE SIGMA FACTO"/>
    <property type="match status" value="1"/>
</dbReference>
<dbReference type="GO" id="GO:0016987">
    <property type="term" value="F:sigma factor activity"/>
    <property type="evidence" value="ECO:0007669"/>
    <property type="project" value="UniProtKB-KW"/>
</dbReference>
<dbReference type="Pfam" id="PF04542">
    <property type="entry name" value="Sigma70_r2"/>
    <property type="match status" value="1"/>
</dbReference>
<dbReference type="CDD" id="cd06171">
    <property type="entry name" value="Sigma70_r4"/>
    <property type="match status" value="1"/>
</dbReference>
<dbReference type="Proteomes" id="UP000238954">
    <property type="component" value="Chromosome"/>
</dbReference>
<dbReference type="Pfam" id="PF08281">
    <property type="entry name" value="Sigma70_r4_2"/>
    <property type="match status" value="1"/>
</dbReference>
<dbReference type="EMBL" id="PHFW01000002">
    <property type="protein sequence ID" value="PQM27661.1"/>
    <property type="molecule type" value="Genomic_DNA"/>
</dbReference>
<evidence type="ECO:0000256" key="5">
    <source>
        <dbReference type="ARBA" id="ARBA00023163"/>
    </source>
</evidence>
<proteinExistence type="inferred from homology"/>
<accession>A0A2S8B5H5</accession>
<evidence type="ECO:0000256" key="4">
    <source>
        <dbReference type="ARBA" id="ARBA00023125"/>
    </source>
</evidence>
<dbReference type="InterPro" id="IPR007627">
    <property type="entry name" value="RNA_pol_sigma70_r2"/>
</dbReference>
<dbReference type="AlphaFoldDB" id="A0A2S8B5H5"/>
<evidence type="ECO:0000256" key="2">
    <source>
        <dbReference type="ARBA" id="ARBA00023015"/>
    </source>
</evidence>